<reference evidence="3 4" key="1">
    <citation type="submission" date="2019-04" db="EMBL/GenBank/DDBJ databases">
        <title>Comparative genomics and transcriptomics to analyze fruiting body development in filamentous ascomycetes.</title>
        <authorList>
            <consortium name="DOE Joint Genome Institute"/>
            <person name="Lutkenhaus R."/>
            <person name="Traeger S."/>
            <person name="Breuer J."/>
            <person name="Kuo A."/>
            <person name="Lipzen A."/>
            <person name="Pangilinan J."/>
            <person name="Dilworth D."/>
            <person name="Sandor L."/>
            <person name="Poggeler S."/>
            <person name="Barry K."/>
            <person name="Grigoriev I.V."/>
            <person name="Nowrousian M."/>
        </authorList>
    </citation>
    <scope>NUCLEOTIDE SEQUENCE [LARGE SCALE GENOMIC DNA]</scope>
    <source>
        <strain evidence="3 4">CBS 389.68</strain>
    </source>
</reference>
<dbReference type="InParanoid" id="A0A4S2N5Y2"/>
<accession>A0A4S2N5Y2</accession>
<dbReference type="OrthoDB" id="5553410at2759"/>
<feature type="compositionally biased region" description="Low complexity" evidence="1">
    <location>
        <begin position="7"/>
        <end position="36"/>
    </location>
</feature>
<feature type="region of interest" description="Disordered" evidence="1">
    <location>
        <begin position="1"/>
        <end position="44"/>
    </location>
</feature>
<dbReference type="Proteomes" id="UP000298138">
    <property type="component" value="Unassembled WGS sequence"/>
</dbReference>
<keyword evidence="2" id="KW-0812">Transmembrane</keyword>
<evidence type="ECO:0000256" key="1">
    <source>
        <dbReference type="SAM" id="MobiDB-lite"/>
    </source>
</evidence>
<keyword evidence="2" id="KW-1133">Transmembrane helix</keyword>
<name>A0A4S2N5Y2_9PEZI</name>
<feature type="transmembrane region" description="Helical" evidence="2">
    <location>
        <begin position="185"/>
        <end position="207"/>
    </location>
</feature>
<dbReference type="AlphaFoldDB" id="A0A4S2N5Y2"/>
<sequence>MARKSAKSGTTSGASSSTAVTSDPSSTTTPTTSTSSSPPPELPEHLKHLLSTTIPQKHLSTLLELRTTALNPQNAKLTHLSSTMVSITFDQPVRQYWFNPIPQIAHITLRDLPSPLPKTSSFVENSQTHSITITTADGQEETKMQFPPPTRDEILWAKQVAKAVDDAAHNVHATKITHYAPPASVIELLGVVVFLAFTLCIVAWIMGVRGALEKYVFKTEGRFNMAVIVHAVVLVKRSKDAKRVGELMRAHWKGGYLGWLAWMISAWIEGWRTVGRVLREVEKVESEKEGKKGN</sequence>
<evidence type="ECO:0000313" key="3">
    <source>
        <dbReference type="EMBL" id="TGZ84660.1"/>
    </source>
</evidence>
<evidence type="ECO:0000313" key="4">
    <source>
        <dbReference type="Proteomes" id="UP000298138"/>
    </source>
</evidence>
<proteinExistence type="predicted"/>
<evidence type="ECO:0000256" key="2">
    <source>
        <dbReference type="SAM" id="Phobius"/>
    </source>
</evidence>
<keyword evidence="2" id="KW-0472">Membrane</keyword>
<organism evidence="3 4">
    <name type="scientific">Ascodesmis nigricans</name>
    <dbReference type="NCBI Taxonomy" id="341454"/>
    <lineage>
        <taxon>Eukaryota</taxon>
        <taxon>Fungi</taxon>
        <taxon>Dikarya</taxon>
        <taxon>Ascomycota</taxon>
        <taxon>Pezizomycotina</taxon>
        <taxon>Pezizomycetes</taxon>
        <taxon>Pezizales</taxon>
        <taxon>Ascodesmidaceae</taxon>
        <taxon>Ascodesmis</taxon>
    </lineage>
</organism>
<gene>
    <name evidence="3" type="ORF">EX30DRAFT_337158</name>
</gene>
<dbReference type="EMBL" id="ML220112">
    <property type="protein sequence ID" value="TGZ84660.1"/>
    <property type="molecule type" value="Genomic_DNA"/>
</dbReference>
<protein>
    <submittedName>
        <fullName evidence="3">Uncharacterized protein</fullName>
    </submittedName>
</protein>
<keyword evidence="4" id="KW-1185">Reference proteome</keyword>